<reference evidence="1" key="2">
    <citation type="submission" date="2014-06" db="EMBL/GenBank/DDBJ databases">
        <authorList>
            <person name="Aslett M."/>
        </authorList>
    </citation>
    <scope>NUCLEOTIDE SEQUENCE</scope>
</reference>
<dbReference type="WBParaSite" id="EgrG_002061900">
    <property type="protein sequence ID" value="EgrG_002061900"/>
    <property type="gene ID" value="EgrG_002061900"/>
</dbReference>
<accession>A0A068X5C0</accession>
<organism evidence="1">
    <name type="scientific">Echinococcus granulosus</name>
    <name type="common">Hydatid tapeworm</name>
    <dbReference type="NCBI Taxonomy" id="6210"/>
    <lineage>
        <taxon>Eukaryota</taxon>
        <taxon>Metazoa</taxon>
        <taxon>Spiralia</taxon>
        <taxon>Lophotrochozoa</taxon>
        <taxon>Platyhelminthes</taxon>
        <taxon>Cestoda</taxon>
        <taxon>Eucestoda</taxon>
        <taxon>Cyclophyllidea</taxon>
        <taxon>Taeniidae</taxon>
        <taxon>Echinococcus</taxon>
        <taxon>Echinococcus granulosus group</taxon>
    </lineage>
</organism>
<gene>
    <name evidence="1" type="ORF">EgrG_002061900</name>
</gene>
<name>A0A068X5C0_ECHGR</name>
<proteinExistence type="predicted"/>
<dbReference type="EMBL" id="LK028737">
    <property type="protein sequence ID" value="CDS25131.1"/>
    <property type="molecule type" value="Genomic_DNA"/>
</dbReference>
<evidence type="ECO:0000313" key="3">
    <source>
        <dbReference type="WBParaSite" id="EgrG_002061900"/>
    </source>
</evidence>
<reference evidence="1 2" key="1">
    <citation type="journal article" date="2013" name="Nature">
        <title>The genomes of four tapeworm species reveal adaptations to parasitism.</title>
        <authorList>
            <person name="Tsai I.J."/>
            <person name="Zarowiecki M."/>
            <person name="Holroyd N."/>
            <person name="Garciarrubio A."/>
            <person name="Sanchez-Flores A."/>
            <person name="Brooks K.L."/>
            <person name="Tracey A."/>
            <person name="Bobes R.J."/>
            <person name="Fragoso G."/>
            <person name="Sciutto E."/>
            <person name="Aslett M."/>
            <person name="Beasley H."/>
            <person name="Bennett H.M."/>
            <person name="Cai J."/>
            <person name="Camicia F."/>
            <person name="Clark R."/>
            <person name="Cucher M."/>
            <person name="De Silva N."/>
            <person name="Day T.A."/>
            <person name="Deplazes P."/>
            <person name="Estrada K."/>
            <person name="Fernandez C."/>
            <person name="Holland P.W."/>
            <person name="Hou J."/>
            <person name="Hu S."/>
            <person name="Huckvale T."/>
            <person name="Hung S.S."/>
            <person name="Kamenetzky L."/>
            <person name="Keane J.A."/>
            <person name="Kiss F."/>
            <person name="Koziol U."/>
            <person name="Lambert O."/>
            <person name="Liu K."/>
            <person name="Luo X."/>
            <person name="Luo Y."/>
            <person name="Macchiaroli N."/>
            <person name="Nichol S."/>
            <person name="Paps J."/>
            <person name="Parkinson J."/>
            <person name="Pouchkina-Stantcheva N."/>
            <person name="Riddiford N."/>
            <person name="Rosenzvit M."/>
            <person name="Salinas G."/>
            <person name="Wasmuth J.D."/>
            <person name="Zamanian M."/>
            <person name="Zheng Y."/>
            <person name="Cai X."/>
            <person name="Soberon X."/>
            <person name="Olson P.D."/>
            <person name="Laclette J.P."/>
            <person name="Brehm K."/>
            <person name="Berriman M."/>
            <person name="Garciarrubio A."/>
            <person name="Bobes R.J."/>
            <person name="Fragoso G."/>
            <person name="Sanchez-Flores A."/>
            <person name="Estrada K."/>
            <person name="Cevallos M.A."/>
            <person name="Morett E."/>
            <person name="Gonzalez V."/>
            <person name="Portillo T."/>
            <person name="Ochoa-Leyva A."/>
            <person name="Jose M.V."/>
            <person name="Sciutto E."/>
            <person name="Landa A."/>
            <person name="Jimenez L."/>
            <person name="Valdes V."/>
            <person name="Carrero J.C."/>
            <person name="Larralde C."/>
            <person name="Morales-Montor J."/>
            <person name="Limon-Lason J."/>
            <person name="Soberon X."/>
            <person name="Laclette J.P."/>
        </authorList>
    </citation>
    <scope>NUCLEOTIDE SEQUENCE [LARGE SCALE GENOMIC DNA]</scope>
</reference>
<dbReference type="AlphaFoldDB" id="A0A068X5C0"/>
<evidence type="ECO:0000313" key="2">
    <source>
        <dbReference type="Proteomes" id="UP000492820"/>
    </source>
</evidence>
<reference evidence="3" key="3">
    <citation type="submission" date="2020-10" db="UniProtKB">
        <authorList>
            <consortium name="WormBaseParasite"/>
        </authorList>
    </citation>
    <scope>IDENTIFICATION</scope>
</reference>
<protein>
    <submittedName>
        <fullName evidence="3">DUF5727 domain-containing protein</fullName>
    </submittedName>
</protein>
<dbReference type="Proteomes" id="UP000492820">
    <property type="component" value="Unassembled WGS sequence"/>
</dbReference>
<evidence type="ECO:0000313" key="1">
    <source>
        <dbReference type="EMBL" id="CDS25131.1"/>
    </source>
</evidence>
<sequence>MPRKATILANRINGQWGSASEYDCLLEADGHRAQPGFEPGTSRTQSENHTPRPLSLVGPHPFLGFLNTLPYRLALQHHLTSTTVLLHLAVNSKQSTLTNPCRLLHTGDLNDQHQYVSANRTSVWGSWVAVSSRKTISLASPSGEVACLQSGSWVYAAPVGQVGCPGGPMDKLLVSGAEECSFVLIFVENTANNKVRISYSDSLMDASFFDWPQVKPHTGRRMHRTVNEK</sequence>